<evidence type="ECO:0000259" key="1">
    <source>
        <dbReference type="Pfam" id="PF24667"/>
    </source>
</evidence>
<dbReference type="Proteomes" id="UP001497623">
    <property type="component" value="Unassembled WGS sequence"/>
</dbReference>
<dbReference type="PANTHER" id="PTHR35249:SF2">
    <property type="entry name" value="DYNEIN REGULATORY COMPLEX SUBUNIT 7"/>
    <property type="match status" value="1"/>
</dbReference>
<gene>
    <name evidence="2" type="ORF">MNOR_LOCUS14086</name>
</gene>
<evidence type="ECO:0000313" key="3">
    <source>
        <dbReference type="Proteomes" id="UP001497623"/>
    </source>
</evidence>
<organism evidence="2 3">
    <name type="scientific">Meganyctiphanes norvegica</name>
    <name type="common">Northern krill</name>
    <name type="synonym">Thysanopoda norvegica</name>
    <dbReference type="NCBI Taxonomy" id="48144"/>
    <lineage>
        <taxon>Eukaryota</taxon>
        <taxon>Metazoa</taxon>
        <taxon>Ecdysozoa</taxon>
        <taxon>Arthropoda</taxon>
        <taxon>Crustacea</taxon>
        <taxon>Multicrustacea</taxon>
        <taxon>Malacostraca</taxon>
        <taxon>Eumalacostraca</taxon>
        <taxon>Eucarida</taxon>
        <taxon>Euphausiacea</taxon>
        <taxon>Euphausiidae</taxon>
        <taxon>Meganyctiphanes</taxon>
    </lineage>
</organism>
<dbReference type="InterPro" id="IPR033551">
    <property type="entry name" value="DRC7/lobo"/>
</dbReference>
<dbReference type="EMBL" id="CAXKWB010008319">
    <property type="protein sequence ID" value="CAL4090706.1"/>
    <property type="molecule type" value="Genomic_DNA"/>
</dbReference>
<feature type="non-terminal residue" evidence="2">
    <location>
        <position position="1"/>
    </location>
</feature>
<protein>
    <recommendedName>
        <fullName evidence="1">Dynein regulatory complex subunit 7 MORN domain-containing protein</fullName>
    </recommendedName>
</protein>
<accession>A0AAV2QN34</accession>
<comment type="caution">
    <text evidence="2">The sequence shown here is derived from an EMBL/GenBank/DDBJ whole genome shotgun (WGS) entry which is preliminary data.</text>
</comment>
<name>A0AAV2QN34_MEGNR</name>
<sequence>RSRKITGSVWREEFDDRPDLLHVRTVTFVPGDVTHSTPIQLIEEEYGYCEDVEAHNAIQRRVFHIIEGRIQLLYHYGRHRLLQPTRSFIKPADRDPTSLTPDMTQGFQPDPSVPEPTMAVLWATLGEELEAESLAQEEVRRAVEETHTLRSTRTSEEHNITLLPDIFDTKRNQTVQTILQERQFREAHREEEVQKKKDEREGKVDIIAPYLPLASEGMSLAGSELVRETCLQDLQERLAIRANLMQDRLDQ</sequence>
<dbReference type="InterPro" id="IPR056291">
    <property type="entry name" value="MORN_DRC7"/>
</dbReference>
<feature type="domain" description="Dynein regulatory complex subunit 7 MORN" evidence="1">
    <location>
        <begin position="6"/>
        <end position="162"/>
    </location>
</feature>
<dbReference type="GO" id="GO:0031514">
    <property type="term" value="C:motile cilium"/>
    <property type="evidence" value="ECO:0007669"/>
    <property type="project" value="TreeGrafter"/>
</dbReference>
<reference evidence="2 3" key="1">
    <citation type="submission" date="2024-05" db="EMBL/GenBank/DDBJ databases">
        <authorList>
            <person name="Wallberg A."/>
        </authorList>
    </citation>
    <scope>NUCLEOTIDE SEQUENCE [LARGE SCALE GENOMIC DNA]</scope>
</reference>
<dbReference type="GO" id="GO:0030317">
    <property type="term" value="P:flagellated sperm motility"/>
    <property type="evidence" value="ECO:0007669"/>
    <property type="project" value="TreeGrafter"/>
</dbReference>
<dbReference type="AlphaFoldDB" id="A0AAV2QN34"/>
<feature type="non-terminal residue" evidence="2">
    <location>
        <position position="251"/>
    </location>
</feature>
<proteinExistence type="predicted"/>
<dbReference type="Pfam" id="PF24667">
    <property type="entry name" value="MORN_DRC7"/>
    <property type="match status" value="1"/>
</dbReference>
<dbReference type="PANTHER" id="PTHR35249">
    <property type="entry name" value="DYNEIN REGULATORY COMPLEX SUBUNIT 7"/>
    <property type="match status" value="1"/>
</dbReference>
<evidence type="ECO:0000313" key="2">
    <source>
        <dbReference type="EMBL" id="CAL4090706.1"/>
    </source>
</evidence>
<keyword evidence="3" id="KW-1185">Reference proteome</keyword>